<organism evidence="1 2">
    <name type="scientific">Streptomyces paradoxus</name>
    <dbReference type="NCBI Taxonomy" id="66375"/>
    <lineage>
        <taxon>Bacteria</taxon>
        <taxon>Bacillati</taxon>
        <taxon>Actinomycetota</taxon>
        <taxon>Actinomycetes</taxon>
        <taxon>Kitasatosporales</taxon>
        <taxon>Streptomycetaceae</taxon>
        <taxon>Streptomyces</taxon>
    </lineage>
</organism>
<gene>
    <name evidence="1" type="ORF">HNR57_002402</name>
</gene>
<dbReference type="SUPFAM" id="SSF53756">
    <property type="entry name" value="UDP-Glycosyltransferase/glycogen phosphorylase"/>
    <property type="match status" value="1"/>
</dbReference>
<reference evidence="1 2" key="1">
    <citation type="submission" date="2020-08" db="EMBL/GenBank/DDBJ databases">
        <title>Genomic Encyclopedia of Type Strains, Phase IV (KMG-IV): sequencing the most valuable type-strain genomes for metagenomic binning, comparative biology and taxonomic classification.</title>
        <authorList>
            <person name="Goeker M."/>
        </authorList>
    </citation>
    <scope>NUCLEOTIDE SEQUENCE [LARGE SCALE GENOMIC DNA]</scope>
    <source>
        <strain evidence="1 2">DSM 43350</strain>
    </source>
</reference>
<dbReference type="InterPro" id="IPR046561">
    <property type="entry name" value="DUF6716"/>
</dbReference>
<comment type="caution">
    <text evidence="1">The sequence shown here is derived from an EMBL/GenBank/DDBJ whole genome shotgun (WGS) entry which is preliminary data.</text>
</comment>
<dbReference type="EMBL" id="JACHGV010000003">
    <property type="protein sequence ID" value="MBB6076497.1"/>
    <property type="molecule type" value="Genomic_DNA"/>
</dbReference>
<accession>A0A7W9TAW9</accession>
<name>A0A7W9TAW9_9ACTN</name>
<evidence type="ECO:0000313" key="1">
    <source>
        <dbReference type="EMBL" id="MBB6076497.1"/>
    </source>
</evidence>
<dbReference type="Pfam" id="PF20471">
    <property type="entry name" value="DUF6716"/>
    <property type="match status" value="1"/>
</dbReference>
<protein>
    <submittedName>
        <fullName evidence="1">Uncharacterized protein</fullName>
    </submittedName>
</protein>
<keyword evidence="2" id="KW-1185">Reference proteome</keyword>
<dbReference type="AlphaFoldDB" id="A0A7W9TAW9"/>
<sequence length="412" mass="44898">METAPREGAQARPLLDGFLLRGRATPTARQLEEVGVRADSLREVTAAEFLRAMAEESYDLLVLSLVGGGVQAMLHGLKHVWGNRTERPVVVTGYVGVVYEKLADGLLLRHGADLVLANSRQDADRFRAVYEGVGADASAVTEVALPFLGGAPYEGQHDPCTVVFAAQPSVPESRKDRTYLLNRLVQHARRHPEREVLLKLRSKPGEHTTHIEELPYQKLVQRLDPPANFRLVYGNMGEVLDRTDLLVTVSSTAALESLHRRIPTVVLTDLGIRESLGNHHFVGSGCLASWDQLDAGHRPVPDEEWVSRQGVAADGSYASAFDAARERIAKLLDRPGGLPPLVPYYTPVTAPGYLPGILARHHLGPDGAPLPGAPAADKDPGPVRQIVRRAARGAYRHGVQRVAPVIRRMGEL</sequence>
<proteinExistence type="predicted"/>
<dbReference type="Proteomes" id="UP000591537">
    <property type="component" value="Unassembled WGS sequence"/>
</dbReference>
<evidence type="ECO:0000313" key="2">
    <source>
        <dbReference type="Proteomes" id="UP000591537"/>
    </source>
</evidence>